<accession>A0ABV7JSK7</accession>
<evidence type="ECO:0000313" key="10">
    <source>
        <dbReference type="EMBL" id="MFC3199101.1"/>
    </source>
</evidence>
<evidence type="ECO:0000256" key="1">
    <source>
        <dbReference type="ARBA" id="ARBA00004442"/>
    </source>
</evidence>
<dbReference type="InterPro" id="IPR033985">
    <property type="entry name" value="SusD-like_N"/>
</dbReference>
<feature type="domain" description="RagB/SusD" evidence="8">
    <location>
        <begin position="340"/>
        <end position="497"/>
    </location>
</feature>
<evidence type="ECO:0000256" key="6">
    <source>
        <dbReference type="SAM" id="MobiDB-lite"/>
    </source>
</evidence>
<evidence type="ECO:0000259" key="8">
    <source>
        <dbReference type="Pfam" id="PF07980"/>
    </source>
</evidence>
<comment type="subcellular location">
    <subcellularLocation>
        <location evidence="1">Cell outer membrane</location>
    </subcellularLocation>
</comment>
<comment type="caution">
    <text evidence="10">The sequence shown here is derived from an EMBL/GenBank/DDBJ whole genome shotgun (WGS) entry which is preliminary data.</text>
</comment>
<dbReference type="EMBL" id="JBHRTA010000038">
    <property type="protein sequence ID" value="MFC3199101.1"/>
    <property type="molecule type" value="Genomic_DNA"/>
</dbReference>
<evidence type="ECO:0000256" key="4">
    <source>
        <dbReference type="ARBA" id="ARBA00023136"/>
    </source>
</evidence>
<dbReference type="InterPro" id="IPR011990">
    <property type="entry name" value="TPR-like_helical_dom_sf"/>
</dbReference>
<keyword evidence="11" id="KW-1185">Reference proteome</keyword>
<proteinExistence type="inferred from homology"/>
<keyword evidence="4" id="KW-0472">Membrane</keyword>
<dbReference type="Pfam" id="PF14322">
    <property type="entry name" value="SusD-like_3"/>
    <property type="match status" value="1"/>
</dbReference>
<dbReference type="SUPFAM" id="SSF48452">
    <property type="entry name" value="TPR-like"/>
    <property type="match status" value="1"/>
</dbReference>
<comment type="similarity">
    <text evidence="2">Belongs to the SusD family.</text>
</comment>
<name>A0ABV7JSK7_9SPHI</name>
<dbReference type="Gene3D" id="1.25.40.390">
    <property type="match status" value="1"/>
</dbReference>
<dbReference type="RefSeq" id="WP_379024395.1">
    <property type="nucleotide sequence ID" value="NZ_JBHRTA010000038.1"/>
</dbReference>
<reference evidence="11" key="1">
    <citation type="journal article" date="2019" name="Int. J. Syst. Evol. Microbiol.">
        <title>The Global Catalogue of Microorganisms (GCM) 10K type strain sequencing project: providing services to taxonomists for standard genome sequencing and annotation.</title>
        <authorList>
            <consortium name="The Broad Institute Genomics Platform"/>
            <consortium name="The Broad Institute Genome Sequencing Center for Infectious Disease"/>
            <person name="Wu L."/>
            <person name="Ma J."/>
        </authorList>
    </citation>
    <scope>NUCLEOTIDE SEQUENCE [LARGE SCALE GENOMIC DNA]</scope>
    <source>
        <strain evidence="11">KCTC 52416</strain>
    </source>
</reference>
<dbReference type="Pfam" id="PF07980">
    <property type="entry name" value="SusD_RagB"/>
    <property type="match status" value="1"/>
</dbReference>
<evidence type="ECO:0000256" key="7">
    <source>
        <dbReference type="SAM" id="SignalP"/>
    </source>
</evidence>
<dbReference type="PROSITE" id="PS51257">
    <property type="entry name" value="PROKAR_LIPOPROTEIN"/>
    <property type="match status" value="1"/>
</dbReference>
<keyword evidence="5" id="KW-0998">Cell outer membrane</keyword>
<feature type="chain" id="PRO_5046241120" evidence="7">
    <location>
        <begin position="23"/>
        <end position="497"/>
    </location>
</feature>
<dbReference type="Proteomes" id="UP001595526">
    <property type="component" value="Unassembled WGS sequence"/>
</dbReference>
<evidence type="ECO:0000256" key="2">
    <source>
        <dbReference type="ARBA" id="ARBA00006275"/>
    </source>
</evidence>
<feature type="domain" description="SusD-like N-terminal" evidence="9">
    <location>
        <begin position="30"/>
        <end position="228"/>
    </location>
</feature>
<feature type="region of interest" description="Disordered" evidence="6">
    <location>
        <begin position="467"/>
        <end position="497"/>
    </location>
</feature>
<dbReference type="InterPro" id="IPR012944">
    <property type="entry name" value="SusD_RagB_dom"/>
</dbReference>
<gene>
    <name evidence="10" type="ORF">ACFOET_15860</name>
</gene>
<keyword evidence="3 7" id="KW-0732">Signal</keyword>
<protein>
    <submittedName>
        <fullName evidence="10">RagB/SusD family nutrient uptake outer membrane protein</fullName>
    </submittedName>
</protein>
<evidence type="ECO:0000256" key="5">
    <source>
        <dbReference type="ARBA" id="ARBA00023237"/>
    </source>
</evidence>
<evidence type="ECO:0000259" key="9">
    <source>
        <dbReference type="Pfam" id="PF14322"/>
    </source>
</evidence>
<evidence type="ECO:0000313" key="11">
    <source>
        <dbReference type="Proteomes" id="UP001595526"/>
    </source>
</evidence>
<organism evidence="10 11">
    <name type="scientific">Parapedobacter deserti</name>
    <dbReference type="NCBI Taxonomy" id="1912957"/>
    <lineage>
        <taxon>Bacteria</taxon>
        <taxon>Pseudomonadati</taxon>
        <taxon>Bacteroidota</taxon>
        <taxon>Sphingobacteriia</taxon>
        <taxon>Sphingobacteriales</taxon>
        <taxon>Sphingobacteriaceae</taxon>
        <taxon>Parapedobacter</taxon>
    </lineage>
</organism>
<sequence length="497" mass="56517">MKTNHINLTRRLRYLMSVVALALSTVSCEKYLDEPVYSEMDPETLLATEAGVNSLLNSTFGELLLSGWDGKSRMNLESWCTDIEWETGGGENLIATQMINFTWDASLPWFNNILWLRPYRAIRNANLLLENIDRGSYDAARKAMYTAEARFMRALAYAKLHSWFGPVPLRTSSDDPLELGRPSEAEMRAFIEGELQLIIDALPMPGDEVNYGRPNRGAALATLCKFYLNTKQWENVAATADDIIALDKYRLYPEYERLFRVENERNNEYILVFPQSPQGAGNNYINGAFPPGFQRDPVLGLEFRSGWQNWAAQYRLYDSFYDSFHISDKRKNSIMTGYINGAGQTISLLNNNDTRSMKFWPDPDAIVNEHGNDLPEIRYADILLAKAEALAELNWPSQLAVDLVNQVRERAGLVGENAISVSDFANLQAFRDHLLNERAWEFYNEAGIRREDLIRFGKFVTSAHARGKTNATENHTRFPIPQAAMDADPSLEQNDGY</sequence>
<feature type="signal peptide" evidence="7">
    <location>
        <begin position="1"/>
        <end position="22"/>
    </location>
</feature>
<evidence type="ECO:0000256" key="3">
    <source>
        <dbReference type="ARBA" id="ARBA00022729"/>
    </source>
</evidence>